<dbReference type="GO" id="GO:0005829">
    <property type="term" value="C:cytosol"/>
    <property type="evidence" value="ECO:0007669"/>
    <property type="project" value="TreeGrafter"/>
</dbReference>
<accession>A0A6B2M0S6</accession>
<dbReference type="RefSeq" id="WP_163964658.1">
    <property type="nucleotide sequence ID" value="NZ_JAAGNX010000002.1"/>
</dbReference>
<organism evidence="3 4">
    <name type="scientific">Oceanipulchritudo coccoides</name>
    <dbReference type="NCBI Taxonomy" id="2706888"/>
    <lineage>
        <taxon>Bacteria</taxon>
        <taxon>Pseudomonadati</taxon>
        <taxon>Verrucomicrobiota</taxon>
        <taxon>Opitutia</taxon>
        <taxon>Puniceicoccales</taxon>
        <taxon>Oceanipulchritudinaceae</taxon>
        <taxon>Oceanipulchritudo</taxon>
    </lineage>
</organism>
<keyword evidence="3" id="KW-0540">Nuclease</keyword>
<gene>
    <name evidence="3" type="ORF">G0Q06_08920</name>
</gene>
<feature type="region of interest" description="Disordered" evidence="1">
    <location>
        <begin position="37"/>
        <end position="57"/>
    </location>
</feature>
<dbReference type="AlphaFoldDB" id="A0A6B2M0S6"/>
<protein>
    <submittedName>
        <fullName evidence="3">3'-5' exonuclease</fullName>
    </submittedName>
</protein>
<evidence type="ECO:0000313" key="4">
    <source>
        <dbReference type="Proteomes" id="UP000478417"/>
    </source>
</evidence>
<reference evidence="3 4" key="1">
    <citation type="submission" date="2020-02" db="EMBL/GenBank/DDBJ databases">
        <title>Albibacoteraceae fam. nov., the first described family within the subdivision 4 Verrucomicrobia.</title>
        <authorList>
            <person name="Xi F."/>
        </authorList>
    </citation>
    <scope>NUCLEOTIDE SEQUENCE [LARGE SCALE GENOMIC DNA]</scope>
    <source>
        <strain evidence="3 4">CK1056</strain>
    </source>
</reference>
<dbReference type="GO" id="GO:0045004">
    <property type="term" value="P:DNA replication proofreading"/>
    <property type="evidence" value="ECO:0007669"/>
    <property type="project" value="TreeGrafter"/>
</dbReference>
<dbReference type="GO" id="GO:0008408">
    <property type="term" value="F:3'-5' exonuclease activity"/>
    <property type="evidence" value="ECO:0007669"/>
    <property type="project" value="TreeGrafter"/>
</dbReference>
<evidence type="ECO:0000259" key="2">
    <source>
        <dbReference type="SMART" id="SM00479"/>
    </source>
</evidence>
<feature type="domain" description="Exonuclease" evidence="2">
    <location>
        <begin position="2"/>
        <end position="184"/>
    </location>
</feature>
<dbReference type="Proteomes" id="UP000478417">
    <property type="component" value="Unassembled WGS sequence"/>
</dbReference>
<keyword evidence="4" id="KW-1185">Reference proteome</keyword>
<dbReference type="Gene3D" id="3.30.420.10">
    <property type="entry name" value="Ribonuclease H-like superfamily/Ribonuclease H"/>
    <property type="match status" value="1"/>
</dbReference>
<evidence type="ECO:0000256" key="1">
    <source>
        <dbReference type="SAM" id="MobiDB-lite"/>
    </source>
</evidence>
<dbReference type="PANTHER" id="PTHR30231:SF41">
    <property type="entry name" value="DNA POLYMERASE III SUBUNIT EPSILON"/>
    <property type="match status" value="1"/>
</dbReference>
<keyword evidence="3" id="KW-0378">Hydrolase</keyword>
<dbReference type="EMBL" id="JAAGNX010000002">
    <property type="protein sequence ID" value="NDV62571.1"/>
    <property type="molecule type" value="Genomic_DNA"/>
</dbReference>
<dbReference type="Pfam" id="PF00929">
    <property type="entry name" value="RNase_T"/>
    <property type="match status" value="1"/>
</dbReference>
<dbReference type="InterPro" id="IPR013520">
    <property type="entry name" value="Ribonucl_H"/>
</dbReference>
<dbReference type="SMART" id="SM00479">
    <property type="entry name" value="EXOIII"/>
    <property type="match status" value="1"/>
</dbReference>
<sequence>MMDFEGSPSSGVVEFGVVILENGEIRETHTALCKPTGSISERDREVHGISEQTTRSKQPFSDAYEQFTAFRREGVFAAHNRHAENSFLKKTWAVPPAVPDWRGNNETAQEWGPWIDTLSIYRVLYRGLESYGLGELVDAFNLRASLEELSLERCPEGRQSAHCALYDALASALLLLRLESEDSLRGRISIPWLLELSDQADAQQELF</sequence>
<dbReference type="InterPro" id="IPR012337">
    <property type="entry name" value="RNaseH-like_sf"/>
</dbReference>
<dbReference type="InterPro" id="IPR036397">
    <property type="entry name" value="RNaseH_sf"/>
</dbReference>
<evidence type="ECO:0000313" key="3">
    <source>
        <dbReference type="EMBL" id="NDV62571.1"/>
    </source>
</evidence>
<dbReference type="CDD" id="cd06127">
    <property type="entry name" value="DEDDh"/>
    <property type="match status" value="1"/>
</dbReference>
<name>A0A6B2M0S6_9BACT</name>
<proteinExistence type="predicted"/>
<dbReference type="GO" id="GO:0003676">
    <property type="term" value="F:nucleic acid binding"/>
    <property type="evidence" value="ECO:0007669"/>
    <property type="project" value="InterPro"/>
</dbReference>
<dbReference type="SUPFAM" id="SSF53098">
    <property type="entry name" value="Ribonuclease H-like"/>
    <property type="match status" value="1"/>
</dbReference>
<dbReference type="PANTHER" id="PTHR30231">
    <property type="entry name" value="DNA POLYMERASE III SUBUNIT EPSILON"/>
    <property type="match status" value="1"/>
</dbReference>
<keyword evidence="3" id="KW-0269">Exonuclease</keyword>
<comment type="caution">
    <text evidence="3">The sequence shown here is derived from an EMBL/GenBank/DDBJ whole genome shotgun (WGS) entry which is preliminary data.</text>
</comment>